<gene>
    <name evidence="3" type="ORF">IX83_03625</name>
</gene>
<dbReference type="KEGG" id="bpsi:IX83_03625"/>
<dbReference type="Pfam" id="PF13116">
    <property type="entry name" value="YhdP"/>
    <property type="match status" value="1"/>
</dbReference>
<accession>A0A077DC94</accession>
<dbReference type="InterPro" id="IPR011836">
    <property type="entry name" value="YhdP"/>
</dbReference>
<dbReference type="RefSeq" id="WP_038499246.1">
    <property type="nucleotide sequence ID" value="NZ_AFWK01000019.1"/>
</dbReference>
<dbReference type="AlphaFoldDB" id="A0A077DC94"/>
<evidence type="ECO:0000313" key="4">
    <source>
        <dbReference type="Proteomes" id="UP000028945"/>
    </source>
</evidence>
<dbReference type="HOGENOM" id="CLU_302014_0_0_4"/>
<evidence type="ECO:0000313" key="3">
    <source>
        <dbReference type="EMBL" id="AIL32515.1"/>
    </source>
</evidence>
<sequence length="988" mass="111741">MFLRKVVQVFLLSILTVMTLSISGWLIFCYWVLPRIDAWRPLVAEIVEKEFQLPLQFDKLNCHFDGMKPMCQLSHIYLSDDNDLGVKDLSIDSITIGVKWWQFWKPTQDVISDAIIKGLSFTWENPQHAPLSFLHIQNGQLQYRHVSHSFVIEVNDLALRSSLLLKPELDLHSLNAYGTWNNGVLNIGHAAIKDEKVDIQFKGIWREDSLAPAGIVNISGKLNYVSLPQLYTLLPSTLNHHASSWLQHAFKTGSVENANFVLTGDLDYFPFGRYQDKGYFEVKGIYNDLLLDFHQVSTGHKAWYPISSKQGYIYFIRDEIQTGMDRGSLYDPELPIDLTRVKATITGLESGTRIHISSQAESDVKNWLKFINQTPIANYSHDFLKEASGQGKWRGQINLNIPAVEVDNTQVSGWLNLNQSTLQIGPDWPVLSDLEGNLHFTQEDLNFQQVKGSFYGSPVTIDGQLISDELKINSQLSAQSLLTYTQFPAMKRLQGSTKMNARFKLLPKGFKLSVNSDLQGLSYRFPSSLTKTAKDAYPLNLTWSPFSEHSSLLELNLGERYWLALEHDFNDDKKPYFYRGILVANQKEKPSLQHDGWVISGSLPQVNVQEWLALLDEFQSSNPSKKSRAVLPSLYRIDLKTDDLVYLNNHFGPQIASMQRLEKAWQFNLSGKDNSGQFVLTDEGELIGGMEKLTIRYQADASNAQKTSRLTLKDLPAIEFNIQHLFYQEKDWGKVSILAQRLEDEWHLFDGTLTAADAQLNLNAQVAQENQALKLKMNYDFHFDKLSDYESLFHEDKKQLEGGKGSLTGQLEMPDLNHLDFATVNTQFELKVSQGRFVEVDNSALKFLSLLSIQSLGNIKDIGSSISAVSGGMPFSFLNLKGRIHQDKMMVDDLNVDSQTLKIFVKGITDLSSKALDFRVVVVPKFDLSGAAVLTGVLVNPLVGAGAFLSQWLLQEPLAKSLTKYYEVKGNWQTPDIQESKNFDASSF</sequence>
<organism evidence="3 4">
    <name type="scientific">Basilea psittacipulmonis DSM 24701</name>
    <dbReference type="NCBI Taxonomy" id="1072685"/>
    <lineage>
        <taxon>Bacteria</taxon>
        <taxon>Pseudomonadati</taxon>
        <taxon>Pseudomonadota</taxon>
        <taxon>Betaproteobacteria</taxon>
        <taxon>Burkholderiales</taxon>
        <taxon>Alcaligenaceae</taxon>
        <taxon>Basilea</taxon>
    </lineage>
</organism>
<evidence type="ECO:0000259" key="2">
    <source>
        <dbReference type="Pfam" id="PF13116"/>
    </source>
</evidence>
<evidence type="ECO:0000256" key="1">
    <source>
        <dbReference type="SAM" id="Phobius"/>
    </source>
</evidence>
<proteinExistence type="predicted"/>
<dbReference type="InterPro" id="IPR025263">
    <property type="entry name" value="YhdP_central"/>
</dbReference>
<dbReference type="PANTHER" id="PTHR38690:SF1">
    <property type="entry name" value="PROTEASE"/>
    <property type="match status" value="1"/>
</dbReference>
<dbReference type="Proteomes" id="UP000028945">
    <property type="component" value="Chromosome"/>
</dbReference>
<dbReference type="eggNOG" id="COG3164">
    <property type="taxonomic scope" value="Bacteria"/>
</dbReference>
<keyword evidence="1" id="KW-0472">Membrane</keyword>
<dbReference type="PANTHER" id="PTHR38690">
    <property type="entry name" value="PROTEASE-RELATED"/>
    <property type="match status" value="1"/>
</dbReference>
<dbReference type="OrthoDB" id="8521382at2"/>
<protein>
    <recommendedName>
        <fullName evidence="2">YhdP central domain-containing protein</fullName>
    </recommendedName>
</protein>
<feature type="domain" description="YhdP central" evidence="2">
    <location>
        <begin position="123"/>
        <end position="977"/>
    </location>
</feature>
<keyword evidence="1" id="KW-1133">Transmembrane helix</keyword>
<reference evidence="3 4" key="1">
    <citation type="journal article" date="2014" name="BMC Genomics">
        <title>A genomic perspective on a new bacterial genus and species from the Alcaligenaceae family, Basilea psittacipulmonis.</title>
        <authorList>
            <person name="Whiteson K.L."/>
            <person name="Hernandez D."/>
            <person name="Lazarevic V."/>
            <person name="Gaia N."/>
            <person name="Farinelli L."/>
            <person name="Francois P."/>
            <person name="Pilo P."/>
            <person name="Frey J."/>
            <person name="Schrenzel J."/>
        </authorList>
    </citation>
    <scope>NUCLEOTIDE SEQUENCE [LARGE SCALE GENOMIC DNA]</scope>
    <source>
        <strain evidence="3 4">DSM 24701</strain>
    </source>
</reference>
<name>A0A077DC94_9BURK</name>
<feature type="transmembrane region" description="Helical" evidence="1">
    <location>
        <begin position="9"/>
        <end position="33"/>
    </location>
</feature>
<keyword evidence="1" id="KW-0812">Transmembrane</keyword>
<dbReference type="EMBL" id="CP009238">
    <property type="protein sequence ID" value="AIL32515.1"/>
    <property type="molecule type" value="Genomic_DNA"/>
</dbReference>
<dbReference type="STRING" id="1072685.IX83_03625"/>
<keyword evidence="4" id="KW-1185">Reference proteome</keyword>